<dbReference type="EMBL" id="CAXLJL010000212">
    <property type="protein sequence ID" value="CAL5134615.1"/>
    <property type="molecule type" value="Genomic_DNA"/>
</dbReference>
<dbReference type="GO" id="GO:0005634">
    <property type="term" value="C:nucleus"/>
    <property type="evidence" value="ECO:0007669"/>
    <property type="project" value="UniProtKB-SubCell"/>
</dbReference>
<dbReference type="PANTHER" id="PTHR12577">
    <property type="entry name" value="DACHSHUND"/>
    <property type="match status" value="1"/>
</dbReference>
<dbReference type="GO" id="GO:0000981">
    <property type="term" value="F:DNA-binding transcription factor activity, RNA polymerase II-specific"/>
    <property type="evidence" value="ECO:0007669"/>
    <property type="project" value="TreeGrafter"/>
</dbReference>
<proteinExistence type="inferred from homology"/>
<dbReference type="GO" id="GO:0000978">
    <property type="term" value="F:RNA polymerase II cis-regulatory region sequence-specific DNA binding"/>
    <property type="evidence" value="ECO:0007669"/>
    <property type="project" value="TreeGrafter"/>
</dbReference>
<dbReference type="PANTHER" id="PTHR12577:SF6">
    <property type="entry name" value="DACHSHUND, ISOFORM B"/>
    <property type="match status" value="1"/>
</dbReference>
<dbReference type="GO" id="GO:0005667">
    <property type="term" value="C:transcription regulator complex"/>
    <property type="evidence" value="ECO:0007669"/>
    <property type="project" value="TreeGrafter"/>
</dbReference>
<protein>
    <recommendedName>
        <fullName evidence="5">SKI/SNO/DAC domain-containing protein</fullName>
    </recommendedName>
</protein>
<dbReference type="FunFam" id="3.10.260.20:FF:000001">
    <property type="entry name" value="Dachshund homolog 1"/>
    <property type="match status" value="1"/>
</dbReference>
<name>A0AAV2TBT8_CALDB</name>
<evidence type="ECO:0000256" key="3">
    <source>
        <dbReference type="ARBA" id="ARBA00038192"/>
    </source>
</evidence>
<feature type="region of interest" description="Disordered" evidence="4">
    <location>
        <begin position="708"/>
        <end position="730"/>
    </location>
</feature>
<feature type="domain" description="SKI/SNO/DAC" evidence="5">
    <location>
        <begin position="79"/>
        <end position="186"/>
    </location>
</feature>
<feature type="region of interest" description="Disordered" evidence="4">
    <location>
        <begin position="1"/>
        <end position="34"/>
    </location>
</feature>
<evidence type="ECO:0000259" key="5">
    <source>
        <dbReference type="Pfam" id="PF02437"/>
    </source>
</evidence>
<evidence type="ECO:0000256" key="2">
    <source>
        <dbReference type="ARBA" id="ARBA00023242"/>
    </source>
</evidence>
<dbReference type="CDD" id="cd21081">
    <property type="entry name" value="DHD_Dac"/>
    <property type="match status" value="1"/>
</dbReference>
<dbReference type="Gene3D" id="3.10.260.20">
    <property type="entry name" value="Ski"/>
    <property type="match status" value="1"/>
</dbReference>
<feature type="region of interest" description="Disordered" evidence="4">
    <location>
        <begin position="665"/>
        <end position="692"/>
    </location>
</feature>
<feature type="compositionally biased region" description="Polar residues" evidence="4">
    <location>
        <begin position="15"/>
        <end position="25"/>
    </location>
</feature>
<dbReference type="SUPFAM" id="SSF46955">
    <property type="entry name" value="Putative DNA-binding domain"/>
    <property type="match status" value="1"/>
</dbReference>
<feature type="region of interest" description="Disordered" evidence="4">
    <location>
        <begin position="349"/>
        <end position="374"/>
    </location>
</feature>
<evidence type="ECO:0000256" key="1">
    <source>
        <dbReference type="ARBA" id="ARBA00004123"/>
    </source>
</evidence>
<comment type="subcellular location">
    <subcellularLocation>
        <location evidence="1">Nucleus</location>
    </subcellularLocation>
</comment>
<dbReference type="InterPro" id="IPR037000">
    <property type="entry name" value="Ski_DNA-bd_sf"/>
</dbReference>
<dbReference type="InterPro" id="IPR003380">
    <property type="entry name" value="SKI/SNO/DAC"/>
</dbReference>
<comment type="similarity">
    <text evidence="3">Belongs to the DACH/dachshund family.</text>
</comment>
<dbReference type="AlphaFoldDB" id="A0AAV2TBT8"/>
<evidence type="ECO:0000313" key="6">
    <source>
        <dbReference type="EMBL" id="CAL5134615.1"/>
    </source>
</evidence>
<sequence length="806" mass="88049">MSSRGSLFTHVHNLQEPSRNFQENTSGDEKRQTVVDLSTKCSSSSLYPYDGSLKIPYSLQHHHMRTTPTTPLSKPLAYCTPNPVPNLPENNQVHLLEYRGAQLAAFTVDGRDLVCLPQAFELFLKHLVGGLHTVYTKLKRLEIIPVVCNVEQVRILRGLGAIQPGVNRCKLIAPQEFDILYADCTNSSARPGRPSKRIAMVSGPTTNSGTLSVTSMRNQQSEIHCEPHPKVARTLNADDYGSHKQSIWSNPSLLPPFSMFYPSHFSSFCANSELAGKKPPIRDQAEHSSMPNSGLSLASRLDFPLLPTAGSLVSNTSPSAHNGGQKLRELDDLLPNKGIAPWSFHLSPPTVSASEVGEKRSEVGSTLSDQKNGGNGVITANSFENQTVCTQSTSKFLSTLPGWSTHNLPNLLKMTEECDENGELSVSERFPFIAELPKFPFMLPPFSHLSNSSLSLLAPTCPRSSATFGDARLDSVRISCSDYAGLPPDWCSSLPPHHQVASTYQANDAPKRELTNSPRLSLFETHERRGNKPEIDKEAHREAVHSYFSTVFAQLLETYEQLSRQKPEVSESCPIGERSPYYPGTSGGYGNSLLPSSSYSGGETGGGLCLTTSSVANFSQRLSTDGTENSMKNGNTRLFPSPLISVHGVRGTDLGNTTLNEKETKLASTEAADSTGPPPRANGLENNDTSLPSQLSISNLLQSFAGQSPEKLPIPRQDKPGQPGNPGPDSPNIMNYYLWLQMLAKSFLAQYLGEKDTNHNFKHDLKASAVKEDNSSVNQALSNADAFKAHMKTANEAYIRMDFRAY</sequence>
<evidence type="ECO:0000313" key="7">
    <source>
        <dbReference type="Proteomes" id="UP001497525"/>
    </source>
</evidence>
<evidence type="ECO:0000256" key="4">
    <source>
        <dbReference type="SAM" id="MobiDB-lite"/>
    </source>
</evidence>
<comment type="caution">
    <text evidence="6">The sequence shown here is derived from an EMBL/GenBank/DDBJ whole genome shotgun (WGS) entry which is preliminary data.</text>
</comment>
<dbReference type="InterPro" id="IPR052417">
    <property type="entry name" value="Dachshund_domain"/>
</dbReference>
<gene>
    <name evidence="6" type="ORF">CDAUBV1_LOCUS8395</name>
</gene>
<dbReference type="Pfam" id="PF02437">
    <property type="entry name" value="Ski_Sno_DHD"/>
    <property type="match status" value="1"/>
</dbReference>
<keyword evidence="2" id="KW-0539">Nucleus</keyword>
<organism evidence="6 7">
    <name type="scientific">Calicophoron daubneyi</name>
    <name type="common">Rumen fluke</name>
    <name type="synonym">Paramphistomum daubneyi</name>
    <dbReference type="NCBI Taxonomy" id="300641"/>
    <lineage>
        <taxon>Eukaryota</taxon>
        <taxon>Metazoa</taxon>
        <taxon>Spiralia</taxon>
        <taxon>Lophotrochozoa</taxon>
        <taxon>Platyhelminthes</taxon>
        <taxon>Trematoda</taxon>
        <taxon>Digenea</taxon>
        <taxon>Plagiorchiida</taxon>
        <taxon>Pronocephalata</taxon>
        <taxon>Paramphistomoidea</taxon>
        <taxon>Paramphistomidae</taxon>
        <taxon>Calicophoron</taxon>
    </lineage>
</organism>
<accession>A0AAV2TBT8</accession>
<dbReference type="InterPro" id="IPR009061">
    <property type="entry name" value="DNA-bd_dom_put_sf"/>
</dbReference>
<dbReference type="Proteomes" id="UP001497525">
    <property type="component" value="Unassembled WGS sequence"/>
</dbReference>
<reference evidence="6" key="1">
    <citation type="submission" date="2024-06" db="EMBL/GenBank/DDBJ databases">
        <authorList>
            <person name="Liu X."/>
            <person name="Lenzi L."/>
            <person name="Haldenby T S."/>
            <person name="Uol C."/>
        </authorList>
    </citation>
    <scope>NUCLEOTIDE SEQUENCE</scope>
</reference>
<feature type="compositionally biased region" description="Polar residues" evidence="4">
    <location>
        <begin position="363"/>
        <end position="374"/>
    </location>
</feature>